<gene>
    <name evidence="1" type="ORF">K3G42_027774</name>
</gene>
<proteinExistence type="predicted"/>
<sequence length="554" mass="62288">MIEMRGSVYEILGSECCLSTGDLIKIIDVQLLRVKCESTEKDHFVELPLNFKERPHKTQMQRFLPGSLSFKGKPSACEKQQYTLQEIMQSPTMRGKVLKCPELGSGKYQLCPLYEVEAIMHWRNNVVKINSTLDVEVVDVTEESQHIHFIKPLMLSKVLLMDKVLPARAEILRSSEAAPVFQSQWVSYLQQGCKIQIHDKVSLWKILASSRKGRKRACHFLISSSYEGHFRRCPREFHSTSELASALGLAKKLHVVVTKDYDSSDGEFPLFGIGDRLEVLSLRRASNPSATDVLECTRDNGDGDTECIKVPLFLDAGFVEDVRDSTKYTLQEVVEHFHLPCEVKVVANNDAINPLACISVLTLEAQVTEPFLVVSLEEQPLTFEIPPRWLDMSLFFTGGSAKSTPPSSSPKIEELTEAFYYSLLKMLPNNTPAPPRPPKRSDSTSKCFQGVSKEGHRKGSVPTKLPSQESKDIFQKTAKHPYPGVLQAGAGLDTWANPNQYTIEYGPPRPQKTTKLFKQARDTCSNDDSNHDYEDLSESLQETIHKMKGTAIKH</sequence>
<dbReference type="Proteomes" id="UP000827872">
    <property type="component" value="Linkage Group LG06"/>
</dbReference>
<dbReference type="EMBL" id="CM037619">
    <property type="protein sequence ID" value="KAH8008073.1"/>
    <property type="molecule type" value="Genomic_DNA"/>
</dbReference>
<organism evidence="1 2">
    <name type="scientific">Sphaerodactylus townsendi</name>
    <dbReference type="NCBI Taxonomy" id="933632"/>
    <lineage>
        <taxon>Eukaryota</taxon>
        <taxon>Metazoa</taxon>
        <taxon>Chordata</taxon>
        <taxon>Craniata</taxon>
        <taxon>Vertebrata</taxon>
        <taxon>Euteleostomi</taxon>
        <taxon>Lepidosauria</taxon>
        <taxon>Squamata</taxon>
        <taxon>Bifurcata</taxon>
        <taxon>Gekkota</taxon>
        <taxon>Sphaerodactylidae</taxon>
        <taxon>Sphaerodactylus</taxon>
    </lineage>
</organism>
<reference evidence="1" key="1">
    <citation type="submission" date="2021-08" db="EMBL/GenBank/DDBJ databases">
        <title>The first chromosome-level gecko genome reveals the dynamic sex chromosomes of Neotropical dwarf geckos (Sphaerodactylidae: Sphaerodactylus).</title>
        <authorList>
            <person name="Pinto B.J."/>
            <person name="Keating S.E."/>
            <person name="Gamble T."/>
        </authorList>
    </citation>
    <scope>NUCLEOTIDE SEQUENCE</scope>
    <source>
        <strain evidence="1">TG3544</strain>
    </source>
</reference>
<comment type="caution">
    <text evidence="1">The sequence shown here is derived from an EMBL/GenBank/DDBJ whole genome shotgun (WGS) entry which is preliminary data.</text>
</comment>
<name>A0ACB8FRF9_9SAUR</name>
<evidence type="ECO:0000313" key="1">
    <source>
        <dbReference type="EMBL" id="KAH8008073.1"/>
    </source>
</evidence>
<keyword evidence="2" id="KW-1185">Reference proteome</keyword>
<protein>
    <submittedName>
        <fullName evidence="1">Uncharacterized protein</fullName>
    </submittedName>
</protein>
<accession>A0ACB8FRF9</accession>
<evidence type="ECO:0000313" key="2">
    <source>
        <dbReference type="Proteomes" id="UP000827872"/>
    </source>
</evidence>